<organism evidence="15 16">
    <name type="scientific">Peptostreptococcus porci</name>
    <dbReference type="NCBI Taxonomy" id="2652282"/>
    <lineage>
        <taxon>Bacteria</taxon>
        <taxon>Bacillati</taxon>
        <taxon>Bacillota</taxon>
        <taxon>Clostridia</taxon>
        <taxon>Peptostreptococcales</taxon>
        <taxon>Peptostreptococcaceae</taxon>
        <taxon>Peptostreptococcus</taxon>
    </lineage>
</organism>
<gene>
    <name evidence="15" type="ORF">FYJ71_02945</name>
</gene>
<comment type="function">
    <text evidence="10 12">Specifically methylates the N3 position of the uracil ring of uridine 1498 (m3U1498) in 16S rRNA. Acts on the fully assembled 30S ribosomal subunit.</text>
</comment>
<protein>
    <recommendedName>
        <fullName evidence="4 12">Ribosomal RNA small subunit methyltransferase E</fullName>
        <ecNumber evidence="3 12">2.1.1.193</ecNumber>
    </recommendedName>
</protein>
<keyword evidence="6 12" id="KW-0698">rRNA processing</keyword>
<dbReference type="GO" id="GO:0005737">
    <property type="term" value="C:cytoplasm"/>
    <property type="evidence" value="ECO:0007669"/>
    <property type="project" value="UniProtKB-SubCell"/>
</dbReference>
<comment type="subcellular location">
    <subcellularLocation>
        <location evidence="1 12">Cytoplasm</location>
    </subcellularLocation>
</comment>
<evidence type="ECO:0000259" key="13">
    <source>
        <dbReference type="Pfam" id="PF04452"/>
    </source>
</evidence>
<evidence type="ECO:0000313" key="15">
    <source>
        <dbReference type="EMBL" id="MST61931.1"/>
    </source>
</evidence>
<evidence type="ECO:0000256" key="3">
    <source>
        <dbReference type="ARBA" id="ARBA00012328"/>
    </source>
</evidence>
<dbReference type="EC" id="2.1.1.193" evidence="3 12"/>
<dbReference type="PANTHER" id="PTHR30027:SF3">
    <property type="entry name" value="16S RRNA (URACIL(1498)-N(3))-METHYLTRANSFERASE"/>
    <property type="match status" value="1"/>
</dbReference>
<dbReference type="CDD" id="cd18084">
    <property type="entry name" value="RsmE-like"/>
    <property type="match status" value="1"/>
</dbReference>
<dbReference type="PIRSF" id="PIRSF015601">
    <property type="entry name" value="MTase_slr0722"/>
    <property type="match status" value="1"/>
</dbReference>
<dbReference type="Pfam" id="PF04452">
    <property type="entry name" value="Methyltrans_RNA"/>
    <property type="match status" value="1"/>
</dbReference>
<evidence type="ECO:0000256" key="1">
    <source>
        <dbReference type="ARBA" id="ARBA00004496"/>
    </source>
</evidence>
<dbReference type="InterPro" id="IPR046887">
    <property type="entry name" value="RsmE_PUA-like"/>
</dbReference>
<dbReference type="GO" id="GO:0070042">
    <property type="term" value="F:rRNA (uridine-N3-)-methyltransferase activity"/>
    <property type="evidence" value="ECO:0007669"/>
    <property type="project" value="TreeGrafter"/>
</dbReference>
<evidence type="ECO:0000256" key="6">
    <source>
        <dbReference type="ARBA" id="ARBA00022552"/>
    </source>
</evidence>
<dbReference type="GO" id="GO:0070475">
    <property type="term" value="P:rRNA base methylation"/>
    <property type="evidence" value="ECO:0007669"/>
    <property type="project" value="TreeGrafter"/>
</dbReference>
<dbReference type="Pfam" id="PF20260">
    <property type="entry name" value="PUA_4"/>
    <property type="match status" value="1"/>
</dbReference>
<evidence type="ECO:0000256" key="12">
    <source>
        <dbReference type="PIRNR" id="PIRNR015601"/>
    </source>
</evidence>
<dbReference type="InterPro" id="IPR029028">
    <property type="entry name" value="Alpha/beta_knot_MTases"/>
</dbReference>
<evidence type="ECO:0000256" key="7">
    <source>
        <dbReference type="ARBA" id="ARBA00022603"/>
    </source>
</evidence>
<dbReference type="PANTHER" id="PTHR30027">
    <property type="entry name" value="RIBOSOMAL RNA SMALL SUBUNIT METHYLTRANSFERASE E"/>
    <property type="match status" value="1"/>
</dbReference>
<evidence type="ECO:0000313" key="16">
    <source>
        <dbReference type="Proteomes" id="UP000440713"/>
    </source>
</evidence>
<proteinExistence type="inferred from homology"/>
<evidence type="ECO:0000256" key="11">
    <source>
        <dbReference type="ARBA" id="ARBA00047944"/>
    </source>
</evidence>
<dbReference type="InterPro" id="IPR046886">
    <property type="entry name" value="RsmE_MTase_dom"/>
</dbReference>
<sequence>MDRFFVKKEWIDFENNSMTIIGEDVKHISKVLRYKVGDRLEVCDGADNEFICEILEINKDNISLDIVEKNELRRESDIEIRLYQGLPKNTKMEIILQKLTESGVSEIILVNTDRSVVNIDEKKSDKKLERWERIVYESAKQCKRGVIPKLKGVISFKDALEDMKNNDLNISPYEDENSSGIKEVLRSDNVLSVIESKLDPHVKPKIGIFIGPEGGFTEKENLLIRENGAKSVKMGPRIFRTETASIVATAIVQYEFGDLGRV</sequence>
<dbReference type="RefSeq" id="WP_154537305.1">
    <property type="nucleotide sequence ID" value="NZ_VUNE01000001.1"/>
</dbReference>
<keyword evidence="7 12" id="KW-0489">Methyltransferase</keyword>
<dbReference type="InterPro" id="IPR015947">
    <property type="entry name" value="PUA-like_sf"/>
</dbReference>
<evidence type="ECO:0000256" key="5">
    <source>
        <dbReference type="ARBA" id="ARBA00022490"/>
    </source>
</evidence>
<comment type="catalytic activity">
    <reaction evidence="11 12">
        <text>uridine(1498) in 16S rRNA + S-adenosyl-L-methionine = N(3)-methyluridine(1498) in 16S rRNA + S-adenosyl-L-homocysteine + H(+)</text>
        <dbReference type="Rhea" id="RHEA:42920"/>
        <dbReference type="Rhea" id="RHEA-COMP:10283"/>
        <dbReference type="Rhea" id="RHEA-COMP:10284"/>
        <dbReference type="ChEBI" id="CHEBI:15378"/>
        <dbReference type="ChEBI" id="CHEBI:57856"/>
        <dbReference type="ChEBI" id="CHEBI:59789"/>
        <dbReference type="ChEBI" id="CHEBI:65315"/>
        <dbReference type="ChEBI" id="CHEBI:74502"/>
        <dbReference type="EC" id="2.1.1.193"/>
    </reaction>
</comment>
<evidence type="ECO:0000256" key="4">
    <source>
        <dbReference type="ARBA" id="ARBA00013673"/>
    </source>
</evidence>
<evidence type="ECO:0000256" key="10">
    <source>
        <dbReference type="ARBA" id="ARBA00025699"/>
    </source>
</evidence>
<evidence type="ECO:0000256" key="8">
    <source>
        <dbReference type="ARBA" id="ARBA00022679"/>
    </source>
</evidence>
<comment type="caution">
    <text evidence="15">The sequence shown here is derived from an EMBL/GenBank/DDBJ whole genome shotgun (WGS) entry which is preliminary data.</text>
</comment>
<evidence type="ECO:0000256" key="2">
    <source>
        <dbReference type="ARBA" id="ARBA00005528"/>
    </source>
</evidence>
<dbReference type="AlphaFoldDB" id="A0A6N7X1D8"/>
<comment type="similarity">
    <text evidence="2 12">Belongs to the RNA methyltransferase RsmE family.</text>
</comment>
<dbReference type="NCBIfam" id="TIGR00046">
    <property type="entry name" value="RsmE family RNA methyltransferase"/>
    <property type="match status" value="1"/>
</dbReference>
<dbReference type="Gene3D" id="3.40.1280.10">
    <property type="match status" value="1"/>
</dbReference>
<name>A0A6N7X1D8_9FIRM</name>
<keyword evidence="9 12" id="KW-0949">S-adenosyl-L-methionine</keyword>
<evidence type="ECO:0000259" key="14">
    <source>
        <dbReference type="Pfam" id="PF20260"/>
    </source>
</evidence>
<keyword evidence="5 12" id="KW-0963">Cytoplasm</keyword>
<dbReference type="InterPro" id="IPR029026">
    <property type="entry name" value="tRNA_m1G_MTases_N"/>
</dbReference>
<feature type="domain" description="Ribosomal RNA small subunit methyltransferase E PUA-like" evidence="14">
    <location>
        <begin position="22"/>
        <end position="66"/>
    </location>
</feature>
<evidence type="ECO:0000256" key="9">
    <source>
        <dbReference type="ARBA" id="ARBA00022691"/>
    </source>
</evidence>
<keyword evidence="8 12" id="KW-0808">Transferase</keyword>
<dbReference type="Gene3D" id="2.40.240.20">
    <property type="entry name" value="Hypothetical PUA domain-like, domain 1"/>
    <property type="match status" value="1"/>
</dbReference>
<keyword evidence="16" id="KW-1185">Reference proteome</keyword>
<dbReference type="SUPFAM" id="SSF75217">
    <property type="entry name" value="alpha/beta knot"/>
    <property type="match status" value="1"/>
</dbReference>
<dbReference type="Proteomes" id="UP000440713">
    <property type="component" value="Unassembled WGS sequence"/>
</dbReference>
<accession>A0A6N7X1D8</accession>
<dbReference type="SUPFAM" id="SSF88697">
    <property type="entry name" value="PUA domain-like"/>
    <property type="match status" value="1"/>
</dbReference>
<feature type="domain" description="Ribosomal RNA small subunit methyltransferase E methyltransferase" evidence="13">
    <location>
        <begin position="75"/>
        <end position="253"/>
    </location>
</feature>
<dbReference type="NCBIfam" id="NF008692">
    <property type="entry name" value="PRK11713.1-5"/>
    <property type="match status" value="1"/>
</dbReference>
<dbReference type="InterPro" id="IPR006700">
    <property type="entry name" value="RsmE"/>
</dbReference>
<dbReference type="EMBL" id="VUNE01000001">
    <property type="protein sequence ID" value="MST61931.1"/>
    <property type="molecule type" value="Genomic_DNA"/>
</dbReference>
<reference evidence="15 16" key="1">
    <citation type="submission" date="2019-08" db="EMBL/GenBank/DDBJ databases">
        <title>In-depth cultivation of the pig gut microbiome towards novel bacterial diversity and tailored functional studies.</title>
        <authorList>
            <person name="Wylensek D."/>
            <person name="Hitch T.C.A."/>
            <person name="Clavel T."/>
        </authorList>
    </citation>
    <scope>NUCLEOTIDE SEQUENCE [LARGE SCALE GENOMIC DNA]</scope>
    <source>
        <strain evidence="15 16">WCA-SAB-591-4A-A</strain>
    </source>
</reference>